<keyword evidence="8" id="KW-0472">Membrane</keyword>
<reference evidence="10 11" key="1">
    <citation type="journal article" date="2019" name="ACS Chem. Biol.">
        <title>Identification and Mobilization of a Cryptic Antibiotic Biosynthesis Gene Locus from a Human-Pathogenic Nocardia Isolate.</title>
        <authorList>
            <person name="Herisse M."/>
            <person name="Ishida K."/>
            <person name="Porter J.L."/>
            <person name="Howden B."/>
            <person name="Hertweck C."/>
            <person name="Stinear T.P."/>
            <person name="Pidot S.J."/>
        </authorList>
    </citation>
    <scope>NUCLEOTIDE SEQUENCE [LARGE SCALE GENOMIC DNA]</scope>
    <source>
        <strain evidence="10 11">AUSMDU00012715</strain>
    </source>
</reference>
<dbReference type="PROSITE" id="PS00108">
    <property type="entry name" value="PROTEIN_KINASE_ST"/>
    <property type="match status" value="1"/>
</dbReference>
<dbReference type="SMART" id="SM00220">
    <property type="entry name" value="S_TKc"/>
    <property type="match status" value="1"/>
</dbReference>
<dbReference type="GO" id="GO:0005524">
    <property type="term" value="F:ATP binding"/>
    <property type="evidence" value="ECO:0007669"/>
    <property type="project" value="UniProtKB-UniRule"/>
</dbReference>
<dbReference type="EMBL" id="CP046173">
    <property type="protein sequence ID" value="QIS19439.1"/>
    <property type="molecule type" value="Genomic_DNA"/>
</dbReference>
<dbReference type="RefSeq" id="WP_167486724.1">
    <property type="nucleotide sequence ID" value="NZ_CP046173.1"/>
</dbReference>
<dbReference type="Gene3D" id="1.10.510.10">
    <property type="entry name" value="Transferase(Phosphotransferase) domain 1"/>
    <property type="match status" value="1"/>
</dbReference>
<keyword evidence="8" id="KW-0812">Transmembrane</keyword>
<dbReference type="Proteomes" id="UP000500953">
    <property type="component" value="Chromosome"/>
</dbReference>
<evidence type="ECO:0000256" key="3">
    <source>
        <dbReference type="ARBA" id="ARBA00022679"/>
    </source>
</evidence>
<dbReference type="InterPro" id="IPR000719">
    <property type="entry name" value="Prot_kinase_dom"/>
</dbReference>
<organism evidence="10 11">
    <name type="scientific">Nocardia terpenica</name>
    <dbReference type="NCBI Taxonomy" id="455432"/>
    <lineage>
        <taxon>Bacteria</taxon>
        <taxon>Bacillati</taxon>
        <taxon>Actinomycetota</taxon>
        <taxon>Actinomycetes</taxon>
        <taxon>Mycobacteriales</taxon>
        <taxon>Nocardiaceae</taxon>
        <taxon>Nocardia</taxon>
    </lineage>
</organism>
<dbReference type="Pfam" id="PF00069">
    <property type="entry name" value="Pkinase"/>
    <property type="match status" value="1"/>
</dbReference>
<dbReference type="PROSITE" id="PS00107">
    <property type="entry name" value="PROTEIN_KINASE_ATP"/>
    <property type="match status" value="1"/>
</dbReference>
<evidence type="ECO:0000256" key="7">
    <source>
        <dbReference type="PROSITE-ProRule" id="PRU10141"/>
    </source>
</evidence>
<protein>
    <recommendedName>
        <fullName evidence="1">non-specific serine/threonine protein kinase</fullName>
        <ecNumber evidence="1">2.7.11.1</ecNumber>
    </recommendedName>
</protein>
<evidence type="ECO:0000313" key="11">
    <source>
        <dbReference type="Proteomes" id="UP000500953"/>
    </source>
</evidence>
<evidence type="ECO:0000256" key="1">
    <source>
        <dbReference type="ARBA" id="ARBA00012513"/>
    </source>
</evidence>
<keyword evidence="3" id="KW-0808">Transferase</keyword>
<evidence type="ECO:0000256" key="2">
    <source>
        <dbReference type="ARBA" id="ARBA00022527"/>
    </source>
</evidence>
<evidence type="ECO:0000256" key="8">
    <source>
        <dbReference type="SAM" id="Phobius"/>
    </source>
</evidence>
<dbReference type="GO" id="GO:0004674">
    <property type="term" value="F:protein serine/threonine kinase activity"/>
    <property type="evidence" value="ECO:0007669"/>
    <property type="project" value="UniProtKB-KW"/>
</dbReference>
<proteinExistence type="predicted"/>
<dbReference type="CDD" id="cd14014">
    <property type="entry name" value="STKc_PknB_like"/>
    <property type="match status" value="1"/>
</dbReference>
<keyword evidence="6 7" id="KW-0067">ATP-binding</keyword>
<dbReference type="EC" id="2.7.11.1" evidence="1"/>
<feature type="transmembrane region" description="Helical" evidence="8">
    <location>
        <begin position="276"/>
        <end position="296"/>
    </location>
</feature>
<keyword evidence="4 7" id="KW-0547">Nucleotide-binding</keyword>
<gene>
    <name evidence="10" type="ORF">F6W96_15255</name>
</gene>
<dbReference type="SUPFAM" id="SSF56112">
    <property type="entry name" value="Protein kinase-like (PK-like)"/>
    <property type="match status" value="1"/>
</dbReference>
<dbReference type="Gene3D" id="3.30.200.20">
    <property type="entry name" value="Phosphorylase Kinase, domain 1"/>
    <property type="match status" value="1"/>
</dbReference>
<sequence>MRVGQLVAGRYRLQEQVGAGAHGSVWRADDEELGRVVALKYALPSGDDSGGERIPALKREAKLLAQLNHPNILTVFDVVRADGQWWLVMEYVPGSSLRELGVLPPRRAAAIGAQVAGALEAVHRAGIVHRDIKPGNVLVAADDRAKLADFGISRAVYTDETLSSTGTFAGTLGYMAPETAAGKAPSASSDVFSLGATLFAAVEGRSPFGEAASPVAMLRRTANTEVAAPRNAAELTPALSAMLRTNPAKRPAAHQVREMLENVATHPPPSRIRRTAWVRLAIAALVLIVVAAWAAVQWTHGHSPTTPAPGTVVGDPHTADPCALADPHALAEFDRDTEKDPDAGNFNRCDLIAHPGGGKVDVMITLENPTPGPPTGPVERIGTVGVLRVTPSADECRRTILLPDHYQIDVDAHAIRDGRFDLCGIADAAATPVVRTVSRGPLPRRGSPPPANSLFGADACGLLGREAISEYPGVDATHPTAGFGRWDCRWTSTVTPGSVLVRFDRNPPLTAADGQPVTLAGRDAFVQPNGYGNSDCTVRIVYRSYTTETSTQAEELVLVVLSGPQPPQQRCQLATGLAESVAAHLPPS</sequence>
<dbReference type="InterPro" id="IPR011009">
    <property type="entry name" value="Kinase-like_dom_sf"/>
</dbReference>
<evidence type="ECO:0000256" key="5">
    <source>
        <dbReference type="ARBA" id="ARBA00022777"/>
    </source>
</evidence>
<evidence type="ECO:0000259" key="9">
    <source>
        <dbReference type="PROSITE" id="PS50011"/>
    </source>
</evidence>
<evidence type="ECO:0000256" key="6">
    <source>
        <dbReference type="ARBA" id="ARBA00022840"/>
    </source>
</evidence>
<evidence type="ECO:0000256" key="4">
    <source>
        <dbReference type="ARBA" id="ARBA00022741"/>
    </source>
</evidence>
<dbReference type="PANTHER" id="PTHR43289:SF6">
    <property type="entry name" value="SERINE_THREONINE-PROTEIN KINASE NEKL-3"/>
    <property type="match status" value="1"/>
</dbReference>
<dbReference type="PANTHER" id="PTHR43289">
    <property type="entry name" value="MITOGEN-ACTIVATED PROTEIN KINASE KINASE KINASE 20-RELATED"/>
    <property type="match status" value="1"/>
</dbReference>
<keyword evidence="5 10" id="KW-0418">Kinase</keyword>
<keyword evidence="8" id="KW-1133">Transmembrane helix</keyword>
<dbReference type="InterPro" id="IPR017441">
    <property type="entry name" value="Protein_kinase_ATP_BS"/>
</dbReference>
<feature type="binding site" evidence="7">
    <location>
        <position position="40"/>
    </location>
    <ligand>
        <name>ATP</name>
        <dbReference type="ChEBI" id="CHEBI:30616"/>
    </ligand>
</feature>
<evidence type="ECO:0000313" key="10">
    <source>
        <dbReference type="EMBL" id="QIS19439.1"/>
    </source>
</evidence>
<feature type="domain" description="Protein kinase" evidence="9">
    <location>
        <begin position="11"/>
        <end position="269"/>
    </location>
</feature>
<dbReference type="InterPro" id="IPR008271">
    <property type="entry name" value="Ser/Thr_kinase_AS"/>
</dbReference>
<keyword evidence="2" id="KW-0723">Serine/threonine-protein kinase</keyword>
<dbReference type="PROSITE" id="PS50011">
    <property type="entry name" value="PROTEIN_KINASE_DOM"/>
    <property type="match status" value="1"/>
</dbReference>
<accession>A0A6G9Z1E6</accession>
<dbReference type="AlphaFoldDB" id="A0A6G9Z1E6"/>
<name>A0A6G9Z1E6_9NOCA</name>